<comment type="caution">
    <text evidence="1">The sequence shown here is derived from an EMBL/GenBank/DDBJ whole genome shotgun (WGS) entry which is preliminary data.</text>
</comment>
<sequence>MEEDTMVEIPILVAVFSVLEKAKVYMKTTYLTMKPEGKKIKENGNSLRLRIFHL</sequence>
<name>A0A834QEM6_MARMO</name>
<protein>
    <submittedName>
        <fullName evidence="1">Uncharacterized protein</fullName>
    </submittedName>
</protein>
<organism evidence="1 2">
    <name type="scientific">Marmota monax</name>
    <name type="common">Woodchuck</name>
    <dbReference type="NCBI Taxonomy" id="9995"/>
    <lineage>
        <taxon>Eukaryota</taxon>
        <taxon>Metazoa</taxon>
        <taxon>Chordata</taxon>
        <taxon>Craniata</taxon>
        <taxon>Vertebrata</taxon>
        <taxon>Euteleostomi</taxon>
        <taxon>Mammalia</taxon>
        <taxon>Eutheria</taxon>
        <taxon>Euarchontoglires</taxon>
        <taxon>Glires</taxon>
        <taxon>Rodentia</taxon>
        <taxon>Sciuromorpha</taxon>
        <taxon>Sciuridae</taxon>
        <taxon>Xerinae</taxon>
        <taxon>Marmotini</taxon>
        <taxon>Marmota</taxon>
    </lineage>
</organism>
<dbReference type="Proteomes" id="UP000662637">
    <property type="component" value="Unassembled WGS sequence"/>
</dbReference>
<reference evidence="1" key="1">
    <citation type="submission" date="2020-08" db="EMBL/GenBank/DDBJ databases">
        <authorList>
            <person name="Shumante A."/>
            <person name="Zimin A.V."/>
            <person name="Puiu D."/>
            <person name="Salzberg S.L."/>
        </authorList>
    </citation>
    <scope>NUCLEOTIDE SEQUENCE</scope>
    <source>
        <strain evidence="1">WC2-LM</strain>
        <tissue evidence="1">Liver</tissue>
    </source>
</reference>
<dbReference type="AlphaFoldDB" id="A0A834QEM6"/>
<gene>
    <name evidence="1" type="ORF">GHT09_014050</name>
</gene>
<accession>A0A834QEM6</accession>
<evidence type="ECO:0000313" key="1">
    <source>
        <dbReference type="EMBL" id="KAF7475131.1"/>
    </source>
</evidence>
<evidence type="ECO:0000313" key="2">
    <source>
        <dbReference type="Proteomes" id="UP000662637"/>
    </source>
</evidence>
<dbReference type="EMBL" id="WJEC01003408">
    <property type="protein sequence ID" value="KAF7475131.1"/>
    <property type="molecule type" value="Genomic_DNA"/>
</dbReference>
<proteinExistence type="predicted"/>